<name>A0ABP1RCA5_9HEXA</name>
<dbReference type="InterPro" id="IPR036322">
    <property type="entry name" value="WD40_repeat_dom_sf"/>
</dbReference>
<dbReference type="InterPro" id="IPR001680">
    <property type="entry name" value="WD40_rpt"/>
</dbReference>
<gene>
    <name evidence="8" type="ORF">ODALV1_LOCUS21115</name>
</gene>
<evidence type="ECO:0000259" key="7">
    <source>
        <dbReference type="Pfam" id="PF17120"/>
    </source>
</evidence>
<evidence type="ECO:0000313" key="8">
    <source>
        <dbReference type="EMBL" id="CAL8125765.1"/>
    </source>
</evidence>
<organism evidence="8 9">
    <name type="scientific">Orchesella dallaii</name>
    <dbReference type="NCBI Taxonomy" id="48710"/>
    <lineage>
        <taxon>Eukaryota</taxon>
        <taxon>Metazoa</taxon>
        <taxon>Ecdysozoa</taxon>
        <taxon>Arthropoda</taxon>
        <taxon>Hexapoda</taxon>
        <taxon>Collembola</taxon>
        <taxon>Entomobryomorpha</taxon>
        <taxon>Entomobryoidea</taxon>
        <taxon>Orchesellidae</taxon>
        <taxon>Orchesellinae</taxon>
        <taxon>Orchesella</taxon>
    </lineage>
</organism>
<evidence type="ECO:0008006" key="10">
    <source>
        <dbReference type="Google" id="ProtNLM"/>
    </source>
</evidence>
<dbReference type="InterPro" id="IPR049567">
    <property type="entry name" value="WDR59-like"/>
</dbReference>
<dbReference type="SMART" id="SM00320">
    <property type="entry name" value="WD40"/>
    <property type="match status" value="4"/>
</dbReference>
<dbReference type="PROSITE" id="PS00678">
    <property type="entry name" value="WD_REPEATS_1"/>
    <property type="match status" value="1"/>
</dbReference>
<keyword evidence="9" id="KW-1185">Reference proteome</keyword>
<dbReference type="EMBL" id="CAXLJM020000069">
    <property type="protein sequence ID" value="CAL8125765.1"/>
    <property type="molecule type" value="Genomic_DNA"/>
</dbReference>
<dbReference type="Pfam" id="PF17120">
    <property type="entry name" value="zf-RING_16"/>
    <property type="match status" value="1"/>
</dbReference>
<evidence type="ECO:0000313" key="9">
    <source>
        <dbReference type="Proteomes" id="UP001642540"/>
    </source>
</evidence>
<comment type="caution">
    <text evidence="8">The sequence shown here is derived from an EMBL/GenBank/DDBJ whole genome shotgun (WGS) entry which is preliminary data.</text>
</comment>
<dbReference type="Proteomes" id="UP001642540">
    <property type="component" value="Unassembled WGS sequence"/>
</dbReference>
<feature type="region of interest" description="Disordered" evidence="5">
    <location>
        <begin position="360"/>
        <end position="412"/>
    </location>
</feature>
<evidence type="ECO:0000259" key="6">
    <source>
        <dbReference type="Pfam" id="PF05773"/>
    </source>
</evidence>
<dbReference type="Pfam" id="PF00400">
    <property type="entry name" value="WD40"/>
    <property type="match status" value="1"/>
</dbReference>
<keyword evidence="2" id="KW-0677">Repeat</keyword>
<accession>A0ABP1RCA5</accession>
<dbReference type="PROSITE" id="PS50082">
    <property type="entry name" value="WD_REPEATS_2"/>
    <property type="match status" value="1"/>
</dbReference>
<dbReference type="InterPro" id="IPR039456">
    <property type="entry name" value="WDR59_mRING-H2-C3H3C2"/>
</dbReference>
<dbReference type="SUPFAM" id="SSF50978">
    <property type="entry name" value="WD40 repeat-like"/>
    <property type="match status" value="1"/>
</dbReference>
<dbReference type="InterPro" id="IPR049566">
    <property type="entry name" value="WDR59_RTC1-like_RING_Znf"/>
</dbReference>
<sequence length="1058" mass="117234">MTTSGTSSRYGSENFAREFRDLQATTMSVDRTAQYALLAGRKYLAVISLEFPTADKLLYRLAYGGKYEISISQWSKIENSPNSVAIASSQRCDIFELSDSSELRCLHRLKGHTRVITDLDWCPLQANLLATCSFDSYVNIWDLRSPRIINTEKPQFSLSALDGASQVKWNKVEQDILASCDGGHVKIWDLRKPSSPTEYIAAHASKINGLEWASKDTIITAAQDCTVKFSRLAANNPNKTRGPVLSLTAPVWRARPAPFGRGIVTQCVPILRRDSGLLSLWDWRRFTSPVYTFQAHDIVEFAWKKNESFELLTWSRDQTLRMWTLPYEIVELCGGGDGSRPQSHLNATGDDSALETGVEMLDDDDDESPSGSPKSERPLTAMSRHASGKKERSSSERRSRKSSSPTPLTRRDEVLMNEYDLIAPNIPETITFDQVELERGLLRFSWVGKLETKGRSGVSAGVLVSFPLGYPAAAPTFLVTNASNEVDKNQILKSLRNVAQQNAKKNETCLLACINMFVSILQSIKTLDAESASEFPTIGVSNVPFPRTSGARFCSVGMLVCFGRPSYLRRIKSNTDSGTPRSLSALGPFLSQLAHENEDGRSRRSRRLEKKKANIVTVFDVTPMLPFNRRLGEDYYHIISNPFTRKKACCENANAAKNGKKSSVAQTWQAASIVADFANESALSSGIQLQHVHDMQMMEADDDEANWISYHPLGSDLIHSMITHYAKHGDVQTAGTMACLFTTVDPSSFHVGLGVRVNSESHKSSINQNKHLKPPRLTVVPKWWTKGMGSPYHTVHGSDTLHGVIMNPITDTYSRQHRSNSWSDSLDDMKTLTTMYDGLVSGGVSSGFMSQQSGIMHVSDTSSGLGPSNGHSSMSSVTNGRNSHQMQISYSNGSISKDLDVTMTLSMDGNGITTEEKPILPIPRGYILNPGLNSLYDCYKKSYAEILYRWGLLQQRAEVLKTLTLITENHMIIRAGVDFSIECRHCHQVVKGPFCQQCKRVASICAICHLPARGLSTFCSACGHGGHSAHMLNWFKNKKMCATGCGCHCIEENTRVFK</sequence>
<feature type="domain" description="RWD" evidence="6">
    <location>
        <begin position="454"/>
        <end position="515"/>
    </location>
</feature>
<dbReference type="Pfam" id="PF05773">
    <property type="entry name" value="RWD"/>
    <property type="match status" value="1"/>
</dbReference>
<feature type="compositionally biased region" description="Basic and acidic residues" evidence="5">
    <location>
        <begin position="388"/>
        <end position="397"/>
    </location>
</feature>
<proteinExistence type="inferred from homology"/>
<evidence type="ECO:0000256" key="4">
    <source>
        <dbReference type="PROSITE-ProRule" id="PRU00221"/>
    </source>
</evidence>
<evidence type="ECO:0000256" key="1">
    <source>
        <dbReference type="ARBA" id="ARBA00022574"/>
    </source>
</evidence>
<dbReference type="PANTHER" id="PTHR46170">
    <property type="entry name" value="GATOR COMPLEX PROTEIN WDR59"/>
    <property type="match status" value="1"/>
</dbReference>
<protein>
    <recommendedName>
        <fullName evidence="10">WD repeat-containing protein 59</fullName>
    </recommendedName>
</protein>
<feature type="domain" description="WDR59/RTC1-like RING zinc finger" evidence="7">
    <location>
        <begin position="1003"/>
        <end position="1052"/>
    </location>
</feature>
<comment type="similarity">
    <text evidence="3">Belongs to the WD repeat WDR59 family.</text>
</comment>
<evidence type="ECO:0000256" key="5">
    <source>
        <dbReference type="SAM" id="MobiDB-lite"/>
    </source>
</evidence>
<evidence type="ECO:0000256" key="2">
    <source>
        <dbReference type="ARBA" id="ARBA00022737"/>
    </source>
</evidence>
<dbReference type="PANTHER" id="PTHR46170:SF1">
    <property type="entry name" value="GATOR COMPLEX PROTEIN WDR59"/>
    <property type="match status" value="1"/>
</dbReference>
<keyword evidence="1 4" id="KW-0853">WD repeat</keyword>
<feature type="region of interest" description="Disordered" evidence="5">
    <location>
        <begin position="859"/>
        <end position="880"/>
    </location>
</feature>
<dbReference type="Gene3D" id="2.130.10.10">
    <property type="entry name" value="YVTN repeat-like/Quinoprotein amine dehydrogenase"/>
    <property type="match status" value="1"/>
</dbReference>
<feature type="repeat" description="WD" evidence="4">
    <location>
        <begin position="109"/>
        <end position="151"/>
    </location>
</feature>
<dbReference type="InterPro" id="IPR019775">
    <property type="entry name" value="WD40_repeat_CS"/>
</dbReference>
<dbReference type="InterPro" id="IPR006575">
    <property type="entry name" value="RWD_dom"/>
</dbReference>
<dbReference type="InterPro" id="IPR015943">
    <property type="entry name" value="WD40/YVTN_repeat-like_dom_sf"/>
</dbReference>
<dbReference type="CDD" id="cd16692">
    <property type="entry name" value="mRING-H2-C3H3C2_WDR59"/>
    <property type="match status" value="1"/>
</dbReference>
<dbReference type="PROSITE" id="PS50294">
    <property type="entry name" value="WD_REPEATS_REGION"/>
    <property type="match status" value="1"/>
</dbReference>
<reference evidence="8 9" key="1">
    <citation type="submission" date="2024-08" db="EMBL/GenBank/DDBJ databases">
        <authorList>
            <person name="Cucini C."/>
            <person name="Frati F."/>
        </authorList>
    </citation>
    <scope>NUCLEOTIDE SEQUENCE [LARGE SCALE GENOMIC DNA]</scope>
</reference>
<evidence type="ECO:0000256" key="3">
    <source>
        <dbReference type="ARBA" id="ARBA00038452"/>
    </source>
</evidence>